<dbReference type="CDD" id="cd06343">
    <property type="entry name" value="PBP1_ABC_ligand_binding-like"/>
    <property type="match status" value="1"/>
</dbReference>
<dbReference type="PANTHER" id="PTHR47235:SF1">
    <property type="entry name" value="BLR6548 PROTEIN"/>
    <property type="match status" value="1"/>
</dbReference>
<keyword evidence="2 3" id="KW-0732">Signal</keyword>
<evidence type="ECO:0000256" key="2">
    <source>
        <dbReference type="ARBA" id="ARBA00022729"/>
    </source>
</evidence>
<dbReference type="OrthoDB" id="9147078at2"/>
<name>A0A0P1GHJ7_9RHOB</name>
<evidence type="ECO:0000313" key="5">
    <source>
        <dbReference type="EMBL" id="CUH81188.1"/>
    </source>
</evidence>
<dbReference type="STRING" id="441103.TRN7648_03357"/>
<dbReference type="Proteomes" id="UP000054935">
    <property type="component" value="Unassembled WGS sequence"/>
</dbReference>
<protein>
    <submittedName>
        <fullName evidence="5">Leucine ABC transporter subunit substrate-binding protein LivK</fullName>
    </submittedName>
</protein>
<dbReference type="InterPro" id="IPR028082">
    <property type="entry name" value="Peripla_BP_I"/>
</dbReference>
<dbReference type="EMBL" id="CYSE01000007">
    <property type="protein sequence ID" value="CUH81188.1"/>
    <property type="molecule type" value="Genomic_DNA"/>
</dbReference>
<feature type="chain" id="PRO_5006063446" evidence="3">
    <location>
        <begin position="22"/>
        <end position="386"/>
    </location>
</feature>
<dbReference type="PANTHER" id="PTHR47235">
    <property type="entry name" value="BLR6548 PROTEIN"/>
    <property type="match status" value="1"/>
</dbReference>
<feature type="domain" description="Leucine-binding protein" evidence="4">
    <location>
        <begin position="28"/>
        <end position="377"/>
    </location>
</feature>
<evidence type="ECO:0000256" key="1">
    <source>
        <dbReference type="ARBA" id="ARBA00010062"/>
    </source>
</evidence>
<evidence type="ECO:0000256" key="3">
    <source>
        <dbReference type="SAM" id="SignalP"/>
    </source>
</evidence>
<organism evidence="5 6">
    <name type="scientific">Tropicibacter naphthalenivorans</name>
    <dbReference type="NCBI Taxonomy" id="441103"/>
    <lineage>
        <taxon>Bacteria</taxon>
        <taxon>Pseudomonadati</taxon>
        <taxon>Pseudomonadota</taxon>
        <taxon>Alphaproteobacteria</taxon>
        <taxon>Rhodobacterales</taxon>
        <taxon>Roseobacteraceae</taxon>
        <taxon>Tropicibacter</taxon>
    </lineage>
</organism>
<gene>
    <name evidence="5" type="ORF">TRN7648_03357</name>
</gene>
<evidence type="ECO:0000313" key="6">
    <source>
        <dbReference type="Proteomes" id="UP000054935"/>
    </source>
</evidence>
<reference evidence="5 6" key="1">
    <citation type="submission" date="2015-09" db="EMBL/GenBank/DDBJ databases">
        <authorList>
            <consortium name="Swine Surveillance"/>
        </authorList>
    </citation>
    <scope>NUCLEOTIDE SEQUENCE [LARGE SCALE GENOMIC DNA]</scope>
    <source>
        <strain evidence="5 6">CECT 7648</strain>
    </source>
</reference>
<dbReference type="Pfam" id="PF13458">
    <property type="entry name" value="Peripla_BP_6"/>
    <property type="match status" value="1"/>
</dbReference>
<proteinExistence type="inferred from homology"/>
<dbReference type="InterPro" id="IPR028081">
    <property type="entry name" value="Leu-bd"/>
</dbReference>
<dbReference type="SUPFAM" id="SSF53822">
    <property type="entry name" value="Periplasmic binding protein-like I"/>
    <property type="match status" value="1"/>
</dbReference>
<sequence length="386" mass="40662">MNVIKGLATAGALALATQAGAQGVTDTEVKLGGAHDLSGIFAPFSVPATQAANAYFDAINAAGGVHGRKITYIIEDHGYQVPRAAQAANKLINRDEVFAFVMNLGTPTNLAMFQQMAPQGIPNVSPLTGARQMVEPFEPWKFAGVSTYYDASLASMRYMAENEGTKKVCLMILPTDFGNEIKASAQDLAAEGVFELGVEIGHKPDETDFTGALGRVRDDGCDTVGLALGVGQIINAVATANKLGMTDTKFYVATAGFHTVVAKALAKQGVTSGLYAGGGWQDLEARLSDPAVSEWVAQFKAATGEDFPSSGAILGRQAAELVVRALEAAGPDLTRESFVAALESLDYFDPIGGAQIKMGPEDHTASDEIFLHKINNGSWELVKTLE</sequence>
<feature type="signal peptide" evidence="3">
    <location>
        <begin position="1"/>
        <end position="21"/>
    </location>
</feature>
<keyword evidence="6" id="KW-1185">Reference proteome</keyword>
<dbReference type="Gene3D" id="3.40.50.2300">
    <property type="match status" value="2"/>
</dbReference>
<evidence type="ECO:0000259" key="4">
    <source>
        <dbReference type="Pfam" id="PF13458"/>
    </source>
</evidence>
<dbReference type="RefSeq" id="WP_058248795.1">
    <property type="nucleotide sequence ID" value="NZ_CYSE01000007.1"/>
</dbReference>
<accession>A0A0P1GHJ7</accession>
<dbReference type="AlphaFoldDB" id="A0A0P1GHJ7"/>
<comment type="similarity">
    <text evidence="1">Belongs to the leucine-binding protein family.</text>
</comment>